<evidence type="ECO:0000256" key="2">
    <source>
        <dbReference type="ARBA" id="ARBA00004496"/>
    </source>
</evidence>
<dbReference type="GeneTree" id="ENSGT00390000006088"/>
<comment type="similarity">
    <text evidence="3">Belongs to the PARI family.</text>
</comment>
<feature type="region of interest" description="Disordered" evidence="12">
    <location>
        <begin position="501"/>
        <end position="520"/>
    </location>
</feature>
<dbReference type="InterPro" id="IPR038932">
    <property type="entry name" value="PARPBP"/>
</dbReference>
<accession>A0A3P8U175</accession>
<dbReference type="GO" id="GO:0005737">
    <property type="term" value="C:cytoplasm"/>
    <property type="evidence" value="ECO:0007669"/>
    <property type="project" value="UniProtKB-SubCell"/>
</dbReference>
<keyword evidence="5" id="KW-0963">Cytoplasm</keyword>
<dbReference type="GO" id="GO:0005634">
    <property type="term" value="C:nucleus"/>
    <property type="evidence" value="ECO:0007669"/>
    <property type="project" value="UniProtKB-SubCell"/>
</dbReference>
<dbReference type="GO" id="GO:0003677">
    <property type="term" value="F:DNA binding"/>
    <property type="evidence" value="ECO:0007669"/>
    <property type="project" value="UniProtKB-KW"/>
</dbReference>
<dbReference type="AlphaFoldDB" id="A0A3P8U175"/>
<keyword evidence="14" id="KW-1185">Reference proteome</keyword>
<organism evidence="13 14">
    <name type="scientific">Amphiprion percula</name>
    <name type="common">Orange clownfish</name>
    <name type="synonym">Lutjanus percula</name>
    <dbReference type="NCBI Taxonomy" id="161767"/>
    <lineage>
        <taxon>Eukaryota</taxon>
        <taxon>Metazoa</taxon>
        <taxon>Chordata</taxon>
        <taxon>Craniata</taxon>
        <taxon>Vertebrata</taxon>
        <taxon>Euteleostomi</taxon>
        <taxon>Actinopterygii</taxon>
        <taxon>Neopterygii</taxon>
        <taxon>Teleostei</taxon>
        <taxon>Neoteleostei</taxon>
        <taxon>Acanthomorphata</taxon>
        <taxon>Ovalentaria</taxon>
        <taxon>Pomacentridae</taxon>
        <taxon>Amphiprion</taxon>
    </lineage>
</organism>
<keyword evidence="9" id="KW-0539">Nucleus</keyword>
<dbReference type="PANTHER" id="PTHR32121">
    <property type="entry name" value="PCNA-INTERACTING PARTNER"/>
    <property type="match status" value="1"/>
</dbReference>
<keyword evidence="6" id="KW-0227">DNA damage</keyword>
<evidence type="ECO:0000256" key="6">
    <source>
        <dbReference type="ARBA" id="ARBA00022763"/>
    </source>
</evidence>
<evidence type="ECO:0000256" key="1">
    <source>
        <dbReference type="ARBA" id="ARBA00004123"/>
    </source>
</evidence>
<name>A0A3P8U175_AMPPE</name>
<evidence type="ECO:0000256" key="4">
    <source>
        <dbReference type="ARBA" id="ARBA00014320"/>
    </source>
</evidence>
<dbReference type="Gene3D" id="1.10.486.10">
    <property type="entry name" value="PCRA, domain 4"/>
    <property type="match status" value="1"/>
</dbReference>
<feature type="region of interest" description="Disordered" evidence="12">
    <location>
        <begin position="443"/>
        <end position="468"/>
    </location>
</feature>
<reference evidence="13" key="2">
    <citation type="submission" date="2025-08" db="UniProtKB">
        <authorList>
            <consortium name="Ensembl"/>
        </authorList>
    </citation>
    <scope>IDENTIFICATION</scope>
</reference>
<dbReference type="GO" id="GO:2000042">
    <property type="term" value="P:negative regulation of double-strand break repair via homologous recombination"/>
    <property type="evidence" value="ECO:0007669"/>
    <property type="project" value="InterPro"/>
</dbReference>
<dbReference type="STRING" id="161767.ENSAPEP00000030601"/>
<reference evidence="13" key="3">
    <citation type="submission" date="2025-09" db="UniProtKB">
        <authorList>
            <consortium name="Ensembl"/>
        </authorList>
    </citation>
    <scope>IDENTIFICATION</scope>
</reference>
<evidence type="ECO:0000256" key="11">
    <source>
        <dbReference type="ARBA" id="ARBA00032731"/>
    </source>
</evidence>
<reference evidence="13 14" key="1">
    <citation type="submission" date="2018-03" db="EMBL/GenBank/DDBJ databases">
        <title>Finding Nemo's genes: A chromosome-scale reference assembly of the genome of the orange clownfish Amphiprion percula.</title>
        <authorList>
            <person name="Lehmann R."/>
        </authorList>
    </citation>
    <scope>NUCLEOTIDE SEQUENCE</scope>
</reference>
<evidence type="ECO:0000313" key="14">
    <source>
        <dbReference type="Proteomes" id="UP000265080"/>
    </source>
</evidence>
<dbReference type="Proteomes" id="UP000265080">
    <property type="component" value="Chromosome 21"/>
</dbReference>
<comment type="subcellular location">
    <subcellularLocation>
        <location evidence="2">Cytoplasm</location>
    </subcellularLocation>
    <subcellularLocation>
        <location evidence="1">Nucleus</location>
    </subcellularLocation>
</comment>
<protein>
    <recommendedName>
        <fullName evidence="4">PCNA-interacting partner</fullName>
    </recommendedName>
    <alternativeName>
        <fullName evidence="10">PARP-1 binding protein</fullName>
    </alternativeName>
    <alternativeName>
        <fullName evidence="11">PARP1-binding protein</fullName>
    </alternativeName>
</protein>
<evidence type="ECO:0000256" key="3">
    <source>
        <dbReference type="ARBA" id="ARBA00009135"/>
    </source>
</evidence>
<dbReference type="GO" id="GO:0006281">
    <property type="term" value="P:DNA repair"/>
    <property type="evidence" value="ECO:0007669"/>
    <property type="project" value="UniProtKB-KW"/>
</dbReference>
<evidence type="ECO:0000256" key="8">
    <source>
        <dbReference type="ARBA" id="ARBA00023204"/>
    </source>
</evidence>
<keyword evidence="8" id="KW-0234">DNA repair</keyword>
<dbReference type="Ensembl" id="ENSAPET00000031420.1">
    <property type="protein sequence ID" value="ENSAPEP00000030601.1"/>
    <property type="gene ID" value="ENSAPEG00000021705.1"/>
</dbReference>
<evidence type="ECO:0000256" key="10">
    <source>
        <dbReference type="ARBA" id="ARBA00031632"/>
    </source>
</evidence>
<evidence type="ECO:0000256" key="5">
    <source>
        <dbReference type="ARBA" id="ARBA00022490"/>
    </source>
</evidence>
<dbReference type="GO" id="GO:0000785">
    <property type="term" value="C:chromatin"/>
    <property type="evidence" value="ECO:0007669"/>
    <property type="project" value="TreeGrafter"/>
</dbReference>
<sequence>FIYWHQKILECHRVLQSERTTVLGADGMLMVLQLAMAEVNKKQHGGEFKVALSDVLMAWKHLLLDKLHLPPPGSARSENYDLILEAYESFLKRSNAVDLVDIFSMYKQLGLEPEEPVSPTQLFEFLSGNMEIPELPSVPSTPSSRVDPCSSQVGPVLRVFCSYLSLLVNSKNDMALVLTLDVPSRSLGRQAFTDIKHAAHDSNTSLFLAVTSFVRAIQLGGKGYAPSESDPLRKHVKGLSDFVQFLDNLEEILGEIPDPRLVAAIRAALVKGRSSGEAAYVAAEEATKELKERIHQLHQIQTQVAHGSGTRISPARPKAHAVNHATAYGGRDTVKVLMALLDEEAVTPPCPNKADLLSEDQPVLSGADGTCFLMMFRSPEVSTGCSPEPLRNRVQSRLDLLKPKVTDRVIRSQFACTYKDEELPLNRVLDFPSSSQLPTCVHPAPKAKTTTAAGESSSDGDDTTTGTDSTSHFCKYYTGKMLLSKQEKTLISRNFYLEIKNEPPQKKQPSRASVKMPGKNVCKAPSKKKLIAGQGKLTSFFRV</sequence>
<evidence type="ECO:0000256" key="7">
    <source>
        <dbReference type="ARBA" id="ARBA00023125"/>
    </source>
</evidence>
<evidence type="ECO:0000313" key="13">
    <source>
        <dbReference type="Ensembl" id="ENSAPEP00000030601.1"/>
    </source>
</evidence>
<evidence type="ECO:0000256" key="9">
    <source>
        <dbReference type="ARBA" id="ARBA00023242"/>
    </source>
</evidence>
<evidence type="ECO:0000256" key="12">
    <source>
        <dbReference type="SAM" id="MobiDB-lite"/>
    </source>
</evidence>
<dbReference type="PANTHER" id="PTHR32121:SF0">
    <property type="entry name" value="PCNA-INTERACTING PARTNER"/>
    <property type="match status" value="1"/>
</dbReference>
<proteinExistence type="inferred from homology"/>
<keyword evidence="7" id="KW-0238">DNA-binding</keyword>